<name>A0ABP8E026_9MICO</name>
<organism evidence="3 4">
    <name type="scientific">Frondihabitans peucedani</name>
    <dbReference type="NCBI Taxonomy" id="598626"/>
    <lineage>
        <taxon>Bacteria</taxon>
        <taxon>Bacillati</taxon>
        <taxon>Actinomycetota</taxon>
        <taxon>Actinomycetes</taxon>
        <taxon>Micrococcales</taxon>
        <taxon>Microbacteriaceae</taxon>
        <taxon>Frondihabitans</taxon>
    </lineage>
</organism>
<dbReference type="PANTHER" id="PTHR12110">
    <property type="entry name" value="HYDROXYPYRUVATE ISOMERASE"/>
    <property type="match status" value="1"/>
</dbReference>
<evidence type="ECO:0000256" key="1">
    <source>
        <dbReference type="ARBA" id="ARBA00023277"/>
    </source>
</evidence>
<dbReference type="PANTHER" id="PTHR12110:SF47">
    <property type="match status" value="1"/>
</dbReference>
<dbReference type="Pfam" id="PF01261">
    <property type="entry name" value="AP_endonuc_2"/>
    <property type="match status" value="1"/>
</dbReference>
<keyword evidence="3" id="KW-0413">Isomerase</keyword>
<comment type="caution">
    <text evidence="3">The sequence shown here is derived from an EMBL/GenBank/DDBJ whole genome shotgun (WGS) entry which is preliminary data.</text>
</comment>
<evidence type="ECO:0000313" key="3">
    <source>
        <dbReference type="EMBL" id="GAA4265269.1"/>
    </source>
</evidence>
<dbReference type="InterPro" id="IPR050312">
    <property type="entry name" value="IolE/XylAMocC-like"/>
</dbReference>
<keyword evidence="4" id="KW-1185">Reference proteome</keyword>
<proteinExistence type="predicted"/>
<accession>A0ABP8E026</accession>
<feature type="domain" description="Xylose isomerase-like TIM barrel" evidence="2">
    <location>
        <begin position="20"/>
        <end position="246"/>
    </location>
</feature>
<dbReference type="RefSeq" id="WP_344793809.1">
    <property type="nucleotide sequence ID" value="NZ_BAABAU010000001.1"/>
</dbReference>
<keyword evidence="1" id="KW-0119">Carbohydrate metabolism</keyword>
<dbReference type="GO" id="GO:0016853">
    <property type="term" value="F:isomerase activity"/>
    <property type="evidence" value="ECO:0007669"/>
    <property type="project" value="UniProtKB-KW"/>
</dbReference>
<dbReference type="Proteomes" id="UP001501594">
    <property type="component" value="Unassembled WGS sequence"/>
</dbReference>
<protein>
    <submittedName>
        <fullName evidence="3">Sugar phosphate isomerase/epimerase</fullName>
    </submittedName>
</protein>
<evidence type="ECO:0000259" key="2">
    <source>
        <dbReference type="Pfam" id="PF01261"/>
    </source>
</evidence>
<dbReference type="SUPFAM" id="SSF51658">
    <property type="entry name" value="Xylose isomerase-like"/>
    <property type="match status" value="1"/>
</dbReference>
<dbReference type="EMBL" id="BAABAU010000001">
    <property type="protein sequence ID" value="GAA4265269.1"/>
    <property type="molecule type" value="Genomic_DNA"/>
</dbReference>
<evidence type="ECO:0000313" key="4">
    <source>
        <dbReference type="Proteomes" id="UP001501594"/>
    </source>
</evidence>
<dbReference type="InterPro" id="IPR013022">
    <property type="entry name" value="Xyl_isomerase-like_TIM-brl"/>
</dbReference>
<sequence>MISVGMSTSSAFPLGLEQAFRLSAEIGYDGVEIMVTNDAATHSASRLLELAAEHGQPILSIHAPVLLLTHFVWGRDPKAKLERTAELAVATGAPTVVAHPPFRWQSGYAERFLDIVREISARHGVTIAIENMFPWKIAGRSMKMYAPGWDPSDMECAAATLDFSHASLSGRDSLELARALDTRLRHVHLCDGSRSSDDGGIFDEHLVPGRGVEPVAAVLRELALRDWSGSVVAEVNTKKAGSPDARLEMLTETLAFARDALRVTGVRRLPAPQERRSA</sequence>
<reference evidence="4" key="1">
    <citation type="journal article" date="2019" name="Int. J. Syst. Evol. Microbiol.">
        <title>The Global Catalogue of Microorganisms (GCM) 10K type strain sequencing project: providing services to taxonomists for standard genome sequencing and annotation.</title>
        <authorList>
            <consortium name="The Broad Institute Genomics Platform"/>
            <consortium name="The Broad Institute Genome Sequencing Center for Infectious Disease"/>
            <person name="Wu L."/>
            <person name="Ma J."/>
        </authorList>
    </citation>
    <scope>NUCLEOTIDE SEQUENCE [LARGE SCALE GENOMIC DNA]</scope>
    <source>
        <strain evidence="4">JCM 17442</strain>
    </source>
</reference>
<dbReference type="Gene3D" id="3.20.20.150">
    <property type="entry name" value="Divalent-metal-dependent TIM barrel enzymes"/>
    <property type="match status" value="1"/>
</dbReference>
<gene>
    <name evidence="3" type="ORF">GCM10022256_08810</name>
</gene>
<dbReference type="InterPro" id="IPR036237">
    <property type="entry name" value="Xyl_isomerase-like_sf"/>
</dbReference>